<sequence length="281" mass="31373">MSCCSHLCSELKNPLFSVEEPPKGRLDLNAHFHVGQGVKSKVGITKLITFCISIAVLVYAFYKNPEPSFYAAYLTPWGVFFCIWYLGASFCVTACGFADNSTRERATVLVKFAWFFYSVAAVLGCCIAGLYWTAVWTPARGVELNNVMTHGGLLVIVLLQGLFVDRVPLRIKHNLFGTAPIALAYNIWLAIQNLAVKYNPNQDDDDDALYDAVKWRENPTGAIILTIIVLFVAIPFFTMLLWLLSLPGRRYLDDGNDYDDGDDDSKSPDTHNEYDAGDEMP</sequence>
<feature type="transmembrane region" description="Helical" evidence="2">
    <location>
        <begin position="144"/>
        <end position="163"/>
    </location>
</feature>
<keyword evidence="4" id="KW-1185">Reference proteome</keyword>
<feature type="transmembrane region" description="Helical" evidence="2">
    <location>
        <begin position="222"/>
        <end position="244"/>
    </location>
</feature>
<dbReference type="EMBL" id="CAKOGP040000014">
    <property type="protein sequence ID" value="CAJ1927213.1"/>
    <property type="molecule type" value="Genomic_DNA"/>
</dbReference>
<feature type="region of interest" description="Disordered" evidence="1">
    <location>
        <begin position="255"/>
        <end position="281"/>
    </location>
</feature>
<evidence type="ECO:0000256" key="2">
    <source>
        <dbReference type="SAM" id="Phobius"/>
    </source>
</evidence>
<comment type="caution">
    <text evidence="3">The sequence shown here is derived from an EMBL/GenBank/DDBJ whole genome shotgun (WGS) entry which is preliminary data.</text>
</comment>
<feature type="transmembrane region" description="Helical" evidence="2">
    <location>
        <begin position="74"/>
        <end position="97"/>
    </location>
</feature>
<evidence type="ECO:0000313" key="3">
    <source>
        <dbReference type="EMBL" id="CAJ1927213.1"/>
    </source>
</evidence>
<dbReference type="AlphaFoldDB" id="A0AAD2CC97"/>
<feature type="transmembrane region" description="Helical" evidence="2">
    <location>
        <begin position="175"/>
        <end position="195"/>
    </location>
</feature>
<evidence type="ECO:0000256" key="1">
    <source>
        <dbReference type="SAM" id="MobiDB-lite"/>
    </source>
</evidence>
<evidence type="ECO:0000313" key="4">
    <source>
        <dbReference type="Proteomes" id="UP001295423"/>
    </source>
</evidence>
<accession>A0AAD2CC97</accession>
<proteinExistence type="predicted"/>
<dbReference type="Proteomes" id="UP001295423">
    <property type="component" value="Unassembled WGS sequence"/>
</dbReference>
<dbReference type="GO" id="GO:0016020">
    <property type="term" value="C:membrane"/>
    <property type="evidence" value="ECO:0007669"/>
    <property type="project" value="TreeGrafter"/>
</dbReference>
<keyword evidence="2" id="KW-0812">Transmembrane</keyword>
<keyword evidence="2" id="KW-1133">Transmembrane helix</keyword>
<feature type="transmembrane region" description="Helical" evidence="2">
    <location>
        <begin position="109"/>
        <end position="132"/>
    </location>
</feature>
<protein>
    <submittedName>
        <fullName evidence="3">Uncharacterized protein</fullName>
    </submittedName>
</protein>
<feature type="compositionally biased region" description="Basic and acidic residues" evidence="1">
    <location>
        <begin position="264"/>
        <end position="274"/>
    </location>
</feature>
<feature type="transmembrane region" description="Helical" evidence="2">
    <location>
        <begin position="44"/>
        <end position="62"/>
    </location>
</feature>
<organism evidence="3 4">
    <name type="scientific">Cylindrotheca closterium</name>
    <dbReference type="NCBI Taxonomy" id="2856"/>
    <lineage>
        <taxon>Eukaryota</taxon>
        <taxon>Sar</taxon>
        <taxon>Stramenopiles</taxon>
        <taxon>Ochrophyta</taxon>
        <taxon>Bacillariophyta</taxon>
        <taxon>Bacillariophyceae</taxon>
        <taxon>Bacillariophycidae</taxon>
        <taxon>Bacillariales</taxon>
        <taxon>Bacillariaceae</taxon>
        <taxon>Cylindrotheca</taxon>
    </lineage>
</organism>
<reference evidence="3" key="1">
    <citation type="submission" date="2023-08" db="EMBL/GenBank/DDBJ databases">
        <authorList>
            <person name="Audoor S."/>
            <person name="Bilcke G."/>
        </authorList>
    </citation>
    <scope>NUCLEOTIDE SEQUENCE</scope>
</reference>
<name>A0AAD2CC97_9STRA</name>
<gene>
    <name evidence="3" type="ORF">CYCCA115_LOCUS1283</name>
</gene>
<dbReference type="PANTHER" id="PTHR12242">
    <property type="entry name" value="OS02G0130600 PROTEIN-RELATED"/>
    <property type="match status" value="1"/>
</dbReference>
<keyword evidence="2" id="KW-0472">Membrane</keyword>